<keyword evidence="2" id="KW-1185">Reference proteome</keyword>
<protein>
    <submittedName>
        <fullName evidence="1">Neurotrimin-like isoform X2</fullName>
    </submittedName>
</protein>
<dbReference type="AlphaFoldDB" id="A0ABD2C1A2"/>
<reference evidence="1 2" key="1">
    <citation type="journal article" date="2024" name="Ann. Entomol. Soc. Am.">
        <title>Genomic analyses of the southern and eastern yellowjacket wasps (Hymenoptera: Vespidae) reveal evolutionary signatures of social life.</title>
        <authorList>
            <person name="Catto M.A."/>
            <person name="Caine P.B."/>
            <person name="Orr S.E."/>
            <person name="Hunt B.G."/>
            <person name="Goodisman M.A.D."/>
        </authorList>
    </citation>
    <scope>NUCLEOTIDE SEQUENCE [LARGE SCALE GENOMIC DNA]</scope>
    <source>
        <strain evidence="1">233</strain>
        <tissue evidence="1">Head and thorax</tissue>
    </source>
</reference>
<name>A0ABD2C1A2_VESSQ</name>
<organism evidence="1 2">
    <name type="scientific">Vespula squamosa</name>
    <name type="common">Southern yellow jacket</name>
    <name type="synonym">Wasp</name>
    <dbReference type="NCBI Taxonomy" id="30214"/>
    <lineage>
        <taxon>Eukaryota</taxon>
        <taxon>Metazoa</taxon>
        <taxon>Ecdysozoa</taxon>
        <taxon>Arthropoda</taxon>
        <taxon>Hexapoda</taxon>
        <taxon>Insecta</taxon>
        <taxon>Pterygota</taxon>
        <taxon>Neoptera</taxon>
        <taxon>Endopterygota</taxon>
        <taxon>Hymenoptera</taxon>
        <taxon>Apocrita</taxon>
        <taxon>Aculeata</taxon>
        <taxon>Vespoidea</taxon>
        <taxon>Vespidae</taxon>
        <taxon>Vespinae</taxon>
        <taxon>Vespula</taxon>
    </lineage>
</organism>
<proteinExistence type="predicted"/>
<dbReference type="Proteomes" id="UP001607302">
    <property type="component" value="Unassembled WGS sequence"/>
</dbReference>
<sequence>MSFGIVFTFPGNFQVENKIKTVERARLSPRRRDVYSFIVLRRVYISWIARMKEESSFWGRMLIVQRIDEGSAQIKEESSSSSSWGRMLIVQSSTKILNSRLSRINFSDRSLINNYRELKSVHHRRGFRPTSMSTYLMFNQLRIIHPQFRPKSRTSVLEPSQNFLSIPPVLNHAEDERSESARATGCNFLNKLLTSMTKSLNRVIVFERKKSSRVIAKETKETCRVIARFSASNELIPVSPPMLSAFSSMRLTQVLLVWVRNG</sequence>
<evidence type="ECO:0000313" key="2">
    <source>
        <dbReference type="Proteomes" id="UP001607302"/>
    </source>
</evidence>
<evidence type="ECO:0000313" key="1">
    <source>
        <dbReference type="EMBL" id="KAL2738817.1"/>
    </source>
</evidence>
<gene>
    <name evidence="1" type="ORF">V1478_001383</name>
</gene>
<comment type="caution">
    <text evidence="1">The sequence shown here is derived from an EMBL/GenBank/DDBJ whole genome shotgun (WGS) entry which is preliminary data.</text>
</comment>
<accession>A0ABD2C1A2</accession>
<dbReference type="EMBL" id="JAUDFV010000025">
    <property type="protein sequence ID" value="KAL2738817.1"/>
    <property type="molecule type" value="Genomic_DNA"/>
</dbReference>